<gene>
    <name evidence="2" type="ORF">BDK51DRAFT_34247</name>
</gene>
<dbReference type="Proteomes" id="UP000269721">
    <property type="component" value="Unassembled WGS sequence"/>
</dbReference>
<keyword evidence="3" id="KW-1185">Reference proteome</keyword>
<feature type="signal peptide" evidence="1">
    <location>
        <begin position="1"/>
        <end position="22"/>
    </location>
</feature>
<reference evidence="3" key="1">
    <citation type="journal article" date="2018" name="Nat. Microbiol.">
        <title>Leveraging single-cell genomics to expand the fungal tree of life.</title>
        <authorList>
            <person name="Ahrendt S.R."/>
            <person name="Quandt C.A."/>
            <person name="Ciobanu D."/>
            <person name="Clum A."/>
            <person name="Salamov A."/>
            <person name="Andreopoulos B."/>
            <person name="Cheng J.F."/>
            <person name="Woyke T."/>
            <person name="Pelin A."/>
            <person name="Henrissat B."/>
            <person name="Reynolds N.K."/>
            <person name="Benny G.L."/>
            <person name="Smith M.E."/>
            <person name="James T.Y."/>
            <person name="Grigoriev I.V."/>
        </authorList>
    </citation>
    <scope>NUCLEOTIDE SEQUENCE [LARGE SCALE GENOMIC DNA]</scope>
</reference>
<feature type="chain" id="PRO_5020768545" evidence="1">
    <location>
        <begin position="23"/>
        <end position="295"/>
    </location>
</feature>
<evidence type="ECO:0000313" key="2">
    <source>
        <dbReference type="EMBL" id="RKO91747.1"/>
    </source>
</evidence>
<evidence type="ECO:0000313" key="3">
    <source>
        <dbReference type="Proteomes" id="UP000269721"/>
    </source>
</evidence>
<evidence type="ECO:0000256" key="1">
    <source>
        <dbReference type="SAM" id="SignalP"/>
    </source>
</evidence>
<accession>A0A4V1IRZ2</accession>
<name>A0A4V1IRZ2_9FUNG</name>
<dbReference type="AlphaFoldDB" id="A0A4V1IRZ2"/>
<dbReference type="EMBL" id="KZ994922">
    <property type="protein sequence ID" value="RKO91747.1"/>
    <property type="molecule type" value="Genomic_DNA"/>
</dbReference>
<organism evidence="2 3">
    <name type="scientific">Blyttiomyces helicus</name>
    <dbReference type="NCBI Taxonomy" id="388810"/>
    <lineage>
        <taxon>Eukaryota</taxon>
        <taxon>Fungi</taxon>
        <taxon>Fungi incertae sedis</taxon>
        <taxon>Chytridiomycota</taxon>
        <taxon>Chytridiomycota incertae sedis</taxon>
        <taxon>Chytridiomycetes</taxon>
        <taxon>Chytridiomycetes incertae sedis</taxon>
        <taxon>Blyttiomyces</taxon>
    </lineage>
</organism>
<keyword evidence="1" id="KW-0732">Signal</keyword>
<proteinExistence type="predicted"/>
<protein>
    <submittedName>
        <fullName evidence="2">Uncharacterized protein</fullName>
    </submittedName>
</protein>
<sequence length="295" mass="31561">MCVPSWFSGLLVVPEHLSGVWGGEFLIPVIIDAASETLVPPALASTGTPSSPAGTCAQAVGFPTVSHCFVHAHGLHGSRHNPSSHRSHCGLRETEWVLTRYRPLEPGPPRWAWLEVGIVLLAVKALEDDVQCVKGVFDEVGLLDFLLAEAEVWKDAAVVGVIGRDGNVVLEAGVGPLVASLRERDLCLMLKLILERVQEVEGISCLKDEGFCALFGGYGVIDVRRFNGALEFVGREMDTDVKDPSHVVAAVEPKLRELLLGVAADARESGDCGGHCSQVVKCGEVLSRSVTDNVL</sequence>